<evidence type="ECO:0000313" key="1">
    <source>
        <dbReference type="EMBL" id="MCO1333612.1"/>
    </source>
</evidence>
<gene>
    <name evidence="1" type="ORF">MO867_04580</name>
</gene>
<dbReference type="AlphaFoldDB" id="A0A9X2J3J5"/>
<comment type="caution">
    <text evidence="1">The sequence shown here is derived from an EMBL/GenBank/DDBJ whole genome shotgun (WGS) entry which is preliminary data.</text>
</comment>
<evidence type="ECO:0000313" key="2">
    <source>
        <dbReference type="Proteomes" id="UP001139028"/>
    </source>
</evidence>
<protein>
    <submittedName>
        <fullName evidence="1">Uncharacterized protein</fullName>
    </submittedName>
</protein>
<reference evidence="1" key="1">
    <citation type="journal article" date="2022" name="Arch. Microbiol.">
        <title>Microbulbifer okhotskensis sp. nov., isolated from a deep bottom sediment of the Okhotsk Sea.</title>
        <authorList>
            <person name="Romanenko L."/>
            <person name="Kurilenko V."/>
            <person name="Otstavnykh N."/>
            <person name="Velansky P."/>
            <person name="Isaeva M."/>
            <person name="Mikhailov V."/>
        </authorList>
    </citation>
    <scope>NUCLEOTIDE SEQUENCE</scope>
    <source>
        <strain evidence="1">OS29</strain>
    </source>
</reference>
<name>A0A9X2J3J5_9GAMM</name>
<sequence length="71" mass="7978">MRSRAPQQAAQIYQTADQVAEVVLQTIQSEDPPVRIRTSPWANEFGSYKTGLDPNGKKQQQMVIESFLADL</sequence>
<dbReference type="Proteomes" id="UP001139028">
    <property type="component" value="Unassembled WGS sequence"/>
</dbReference>
<dbReference type="EMBL" id="JALBWM010000011">
    <property type="protein sequence ID" value="MCO1333612.1"/>
    <property type="molecule type" value="Genomic_DNA"/>
</dbReference>
<accession>A0A9X2J3J5</accession>
<dbReference type="RefSeq" id="WP_252465053.1">
    <property type="nucleotide sequence ID" value="NZ_JALBWM010000011.1"/>
</dbReference>
<organism evidence="1 2">
    <name type="scientific">Microbulbifer okhotskensis</name>
    <dbReference type="NCBI Taxonomy" id="2926617"/>
    <lineage>
        <taxon>Bacteria</taxon>
        <taxon>Pseudomonadati</taxon>
        <taxon>Pseudomonadota</taxon>
        <taxon>Gammaproteobacteria</taxon>
        <taxon>Cellvibrionales</taxon>
        <taxon>Microbulbiferaceae</taxon>
        <taxon>Microbulbifer</taxon>
    </lineage>
</organism>
<proteinExistence type="predicted"/>
<keyword evidence="2" id="KW-1185">Reference proteome</keyword>